<dbReference type="PANTHER" id="PTHR14009">
    <property type="entry name" value="LEUCINE ZIPPER-EF-HAND CONTAINING TRANSMEMBRANE PROTEIN"/>
    <property type="match status" value="1"/>
</dbReference>
<keyword evidence="4 9" id="KW-1133">Transmembrane helix</keyword>
<keyword evidence="2 9" id="KW-0812">Transmembrane</keyword>
<dbReference type="GO" id="GO:0005743">
    <property type="term" value="C:mitochondrial inner membrane"/>
    <property type="evidence" value="ECO:0007669"/>
    <property type="project" value="UniProtKB-SubCell"/>
</dbReference>
<name>A0A2J6TWD0_9HELO</name>
<proteinExistence type="predicted"/>
<dbReference type="InParanoid" id="A0A2J6TWD0"/>
<evidence type="ECO:0000256" key="6">
    <source>
        <dbReference type="ARBA" id="ARBA00023136"/>
    </source>
</evidence>
<evidence type="ECO:0000313" key="11">
    <source>
        <dbReference type="EMBL" id="PMD67307.1"/>
    </source>
</evidence>
<evidence type="ECO:0000256" key="5">
    <source>
        <dbReference type="ARBA" id="ARBA00023128"/>
    </source>
</evidence>
<dbReference type="AlphaFoldDB" id="A0A2J6TWD0"/>
<evidence type="ECO:0000256" key="3">
    <source>
        <dbReference type="ARBA" id="ARBA00022792"/>
    </source>
</evidence>
<sequence>MTTLTLRHLRTASRFQCIPPQPPSVVKTQFLSFQTALPTLRFASTTSNVPAKTPRRHPVNGPSTTLPAPVNVPERAEEQSLFPSYALALGKAYLGFYKTGIKNIYTNFKLSRDIQHNIDAQHASSFSAAVASASITRSDLQLLVRNWHDIKRVPIFALVLMICGEFTPVVVIALSGVVPWTCRIPKQIESDRRKLEKRRSISFRELATEPPTQAGVENLGRAQLLHINRSLGLSSGLWDWIGGLPTGLLRRKVGRRVEYLELDDDLIRKAGGVYDMAFEEVKMALVERGVDVLGKGDALLKANLNAWLLSREKAPAEKLLLTRPSIWPVRLKLTEKVKL</sequence>
<dbReference type="InterPro" id="IPR033122">
    <property type="entry name" value="LETM1-like_RBD"/>
</dbReference>
<accession>A0A2J6TWD0</accession>
<dbReference type="GO" id="GO:0043022">
    <property type="term" value="F:ribosome binding"/>
    <property type="evidence" value="ECO:0007669"/>
    <property type="project" value="InterPro"/>
</dbReference>
<evidence type="ECO:0000256" key="1">
    <source>
        <dbReference type="ARBA" id="ARBA00004434"/>
    </source>
</evidence>
<dbReference type="InterPro" id="IPR044202">
    <property type="entry name" value="LETM1/MDM38-like"/>
</dbReference>
<reference evidence="11 12" key="1">
    <citation type="submission" date="2016-04" db="EMBL/GenBank/DDBJ databases">
        <title>A degradative enzymes factory behind the ericoid mycorrhizal symbiosis.</title>
        <authorList>
            <consortium name="DOE Joint Genome Institute"/>
            <person name="Martino E."/>
            <person name="Morin E."/>
            <person name="Grelet G."/>
            <person name="Kuo A."/>
            <person name="Kohler A."/>
            <person name="Daghino S."/>
            <person name="Barry K."/>
            <person name="Choi C."/>
            <person name="Cichocki N."/>
            <person name="Clum A."/>
            <person name="Copeland A."/>
            <person name="Hainaut M."/>
            <person name="Haridas S."/>
            <person name="Labutti K."/>
            <person name="Lindquist E."/>
            <person name="Lipzen A."/>
            <person name="Khouja H.-R."/>
            <person name="Murat C."/>
            <person name="Ohm R."/>
            <person name="Olson A."/>
            <person name="Spatafora J."/>
            <person name="Veneault-Fourrey C."/>
            <person name="Henrissat B."/>
            <person name="Grigoriev I."/>
            <person name="Martin F."/>
            <person name="Perotto S."/>
        </authorList>
    </citation>
    <scope>NUCLEOTIDE SEQUENCE [LARGE SCALE GENOMIC DNA]</scope>
    <source>
        <strain evidence="11 12">E</strain>
    </source>
</reference>
<comment type="subcellular location">
    <subcellularLocation>
        <location evidence="1">Mitochondrion inner membrane</location>
        <topology evidence="1">Single-pass membrane protein</topology>
    </subcellularLocation>
</comment>
<dbReference type="PANTHER" id="PTHR14009:SF6">
    <property type="entry name" value="LETM1 RBD DOMAIN-CONTAINING PROTEIN"/>
    <property type="match status" value="1"/>
</dbReference>
<evidence type="ECO:0000256" key="8">
    <source>
        <dbReference type="SAM" id="MobiDB-lite"/>
    </source>
</evidence>
<feature type="region of interest" description="Disordered" evidence="8">
    <location>
        <begin position="46"/>
        <end position="70"/>
    </location>
</feature>
<dbReference type="PROSITE" id="PS51758">
    <property type="entry name" value="LETM1_RBD"/>
    <property type="match status" value="1"/>
</dbReference>
<evidence type="ECO:0000313" key="12">
    <source>
        <dbReference type="Proteomes" id="UP000235371"/>
    </source>
</evidence>
<keyword evidence="3" id="KW-0999">Mitochondrion inner membrane</keyword>
<evidence type="ECO:0000256" key="9">
    <source>
        <dbReference type="SAM" id="Phobius"/>
    </source>
</evidence>
<dbReference type="GeneID" id="36590364"/>
<keyword evidence="6 9" id="KW-0472">Membrane</keyword>
<dbReference type="Pfam" id="PF07766">
    <property type="entry name" value="LETM1_RBD"/>
    <property type="match status" value="1"/>
</dbReference>
<dbReference type="GO" id="GO:0030003">
    <property type="term" value="P:intracellular monoatomic cation homeostasis"/>
    <property type="evidence" value="ECO:0007669"/>
    <property type="project" value="TreeGrafter"/>
</dbReference>
<organism evidence="11 12">
    <name type="scientific">Hyaloscypha bicolor E</name>
    <dbReference type="NCBI Taxonomy" id="1095630"/>
    <lineage>
        <taxon>Eukaryota</taxon>
        <taxon>Fungi</taxon>
        <taxon>Dikarya</taxon>
        <taxon>Ascomycota</taxon>
        <taxon>Pezizomycotina</taxon>
        <taxon>Leotiomycetes</taxon>
        <taxon>Helotiales</taxon>
        <taxon>Hyaloscyphaceae</taxon>
        <taxon>Hyaloscypha</taxon>
        <taxon>Hyaloscypha bicolor</taxon>
    </lineage>
</organism>
<evidence type="ECO:0000259" key="10">
    <source>
        <dbReference type="PROSITE" id="PS51758"/>
    </source>
</evidence>
<evidence type="ECO:0000256" key="2">
    <source>
        <dbReference type="ARBA" id="ARBA00022692"/>
    </source>
</evidence>
<dbReference type="EMBL" id="KZ613740">
    <property type="protein sequence ID" value="PMD67307.1"/>
    <property type="molecule type" value="Genomic_DNA"/>
</dbReference>
<keyword evidence="12" id="KW-1185">Reference proteome</keyword>
<dbReference type="Proteomes" id="UP000235371">
    <property type="component" value="Unassembled WGS sequence"/>
</dbReference>
<evidence type="ECO:0000256" key="4">
    <source>
        <dbReference type="ARBA" id="ARBA00022989"/>
    </source>
</evidence>
<feature type="transmembrane region" description="Helical" evidence="9">
    <location>
        <begin position="155"/>
        <end position="180"/>
    </location>
</feature>
<protein>
    <recommendedName>
        <fullName evidence="10">Letm1 RBD domain-containing protein</fullName>
    </recommendedName>
</protein>
<dbReference type="OrthoDB" id="73691at2759"/>
<dbReference type="RefSeq" id="XP_024744211.1">
    <property type="nucleotide sequence ID" value="XM_024882287.1"/>
</dbReference>
<evidence type="ECO:0000256" key="7">
    <source>
        <dbReference type="PROSITE-ProRule" id="PRU01094"/>
    </source>
</evidence>
<feature type="domain" description="Letm1 RBD" evidence="10">
    <location>
        <begin position="149"/>
        <end position="339"/>
    </location>
</feature>
<gene>
    <name evidence="11" type="ORF">K444DRAFT_623496</name>
</gene>
<keyword evidence="5 7" id="KW-0496">Mitochondrion</keyword>